<dbReference type="Pfam" id="PF13170">
    <property type="entry name" value="DUF4003"/>
    <property type="match status" value="1"/>
</dbReference>
<keyword evidence="2" id="KW-1185">Reference proteome</keyword>
<dbReference type="EMBL" id="LJJC01000004">
    <property type="protein sequence ID" value="KQL55237.1"/>
    <property type="molecule type" value="Genomic_DNA"/>
</dbReference>
<gene>
    <name evidence="1" type="ORF">AN964_18120</name>
</gene>
<dbReference type="STRING" id="157838.AN964_18120"/>
<sequence>MNQEMVEQKIERLLSDFDALTNAISWGIDKRIRLSIAAQFITSENELNAKQFLEVSDYIKKGLKWFSNVRQEMRYAIAALLINKFSDPLQAFDELKVCYEELTDNGFKKGPNTYIAAYILLSHHQESNKTDQIRGAMEIYKAMKKQHFFLTSYDDYPLAVLLSQTDRNVEEQMEDIEFYYQFLGNHTFKRGNDLQFLSHILTYGQENNRDALAEDCAQLFEAFKKHSIKIKGMHYPALGVLALLKKPETAIPDIFMIYSLLKEKKPLRWYKDLCFLLAIQMYVQDTIENNDILSIGMAVNIQAILQAQEAASIAAITATTATAASSSSD</sequence>
<organism evidence="1 2">
    <name type="scientific">Heyndrickxia shackletonii</name>
    <dbReference type="NCBI Taxonomy" id="157838"/>
    <lineage>
        <taxon>Bacteria</taxon>
        <taxon>Bacillati</taxon>
        <taxon>Bacillota</taxon>
        <taxon>Bacilli</taxon>
        <taxon>Bacillales</taxon>
        <taxon>Bacillaceae</taxon>
        <taxon>Heyndrickxia</taxon>
    </lineage>
</organism>
<dbReference type="AlphaFoldDB" id="A0A0Q3X0P9"/>
<proteinExistence type="predicted"/>
<evidence type="ECO:0000313" key="1">
    <source>
        <dbReference type="EMBL" id="KQL55237.1"/>
    </source>
</evidence>
<dbReference type="PATRIC" id="fig|157838.3.peg.4019"/>
<evidence type="ECO:0008006" key="3">
    <source>
        <dbReference type="Google" id="ProtNLM"/>
    </source>
</evidence>
<evidence type="ECO:0000313" key="2">
    <source>
        <dbReference type="Proteomes" id="UP000051888"/>
    </source>
</evidence>
<dbReference type="InterPro" id="IPR025062">
    <property type="entry name" value="DUF4003"/>
</dbReference>
<reference evidence="1 2" key="1">
    <citation type="submission" date="2015-09" db="EMBL/GenBank/DDBJ databases">
        <title>Genome sequencing project for genomic taxonomy and phylogenomics of Bacillus-like bacteria.</title>
        <authorList>
            <person name="Liu B."/>
            <person name="Wang J."/>
            <person name="Zhu Y."/>
            <person name="Liu G."/>
            <person name="Chen Q."/>
            <person name="Chen Z."/>
            <person name="Lan J."/>
            <person name="Che J."/>
            <person name="Ge C."/>
            <person name="Shi H."/>
            <person name="Pan Z."/>
            <person name="Liu X."/>
        </authorList>
    </citation>
    <scope>NUCLEOTIDE SEQUENCE [LARGE SCALE GENOMIC DNA]</scope>
    <source>
        <strain evidence="1 2">LMG 18435</strain>
    </source>
</reference>
<dbReference type="Proteomes" id="UP000051888">
    <property type="component" value="Unassembled WGS sequence"/>
</dbReference>
<comment type="caution">
    <text evidence="1">The sequence shown here is derived from an EMBL/GenBank/DDBJ whole genome shotgun (WGS) entry which is preliminary data.</text>
</comment>
<name>A0A0Q3X0P9_9BACI</name>
<protein>
    <recommendedName>
        <fullName evidence="3">DUF4003 domain-containing protein</fullName>
    </recommendedName>
</protein>
<dbReference type="OrthoDB" id="1778393at2"/>
<accession>A0A0Q3X0P9</accession>
<dbReference type="RefSeq" id="WP_055741035.1">
    <property type="nucleotide sequence ID" value="NZ_JAAIWL010000005.1"/>
</dbReference>